<evidence type="ECO:0000259" key="2">
    <source>
        <dbReference type="PROSITE" id="PS50103"/>
    </source>
</evidence>
<feature type="domain" description="C3H1-type" evidence="2">
    <location>
        <begin position="28"/>
        <end position="54"/>
    </location>
</feature>
<evidence type="ECO:0000256" key="1">
    <source>
        <dbReference type="PROSITE-ProRule" id="PRU00723"/>
    </source>
</evidence>
<feature type="zinc finger region" description="C3H1-type" evidence="1">
    <location>
        <begin position="28"/>
        <end position="54"/>
    </location>
</feature>
<keyword evidence="1" id="KW-0863">Zinc-finger</keyword>
<evidence type="ECO:0000313" key="4">
    <source>
        <dbReference type="Proteomes" id="UP000654075"/>
    </source>
</evidence>
<reference evidence="3" key="1">
    <citation type="submission" date="2021-02" db="EMBL/GenBank/DDBJ databases">
        <authorList>
            <person name="Dougan E. K."/>
            <person name="Rhodes N."/>
            <person name="Thang M."/>
            <person name="Chan C."/>
        </authorList>
    </citation>
    <scope>NUCLEOTIDE SEQUENCE</scope>
</reference>
<protein>
    <recommendedName>
        <fullName evidence="2">C3H1-type domain-containing protein</fullName>
    </recommendedName>
</protein>
<keyword evidence="1" id="KW-0862">Zinc</keyword>
<feature type="non-terminal residue" evidence="3">
    <location>
        <position position="1"/>
    </location>
</feature>
<name>A0A813EQD4_POLGL</name>
<evidence type="ECO:0000313" key="3">
    <source>
        <dbReference type="EMBL" id="CAE8603360.1"/>
    </source>
</evidence>
<sequence>MAACVADAAICPVITSLANATTDKHKPTFGQAFCYKFQVGKCNDEKCKFKHLLDAATLQKYNEFLETKKKTAGTAGHTQTGSPTSSRANSITPWLDVLCNLTSKTGAPVFVGDPLLGHRELYTLCHVSADLQRAVLAHLPAIALLLGKRIIGFDTETFDLSRHLCAALGIPGCDLDRLHLLLPGVEPPGLDTRRGKWRHTLTHRWNASLRVEGSALMDSYSAWMRHRIAPLLVCHGESHMYYSRLPLLRHHAPCCAEELSRTLALHGEQRDEAGRKLKRPAGVSITRHTDGDAYGIPPGSVNVWLPLSSHAWGSNSLVVEDFPWSEEGSGSALDLLYGEAMLFYGNGCHHYTVPNTTGVCRTSLDFRFIPGSLFDAGNFNTLKLSFNASSTYWSRM</sequence>
<dbReference type="SUPFAM" id="SSF51197">
    <property type="entry name" value="Clavaminate synthase-like"/>
    <property type="match status" value="1"/>
</dbReference>
<keyword evidence="4" id="KW-1185">Reference proteome</keyword>
<dbReference type="AlphaFoldDB" id="A0A813EQD4"/>
<accession>A0A813EQD4</accession>
<dbReference type="EMBL" id="CAJNNV010015335">
    <property type="protein sequence ID" value="CAE8603360.1"/>
    <property type="molecule type" value="Genomic_DNA"/>
</dbReference>
<organism evidence="3 4">
    <name type="scientific">Polarella glacialis</name>
    <name type="common">Dinoflagellate</name>
    <dbReference type="NCBI Taxonomy" id="89957"/>
    <lineage>
        <taxon>Eukaryota</taxon>
        <taxon>Sar</taxon>
        <taxon>Alveolata</taxon>
        <taxon>Dinophyceae</taxon>
        <taxon>Suessiales</taxon>
        <taxon>Suessiaceae</taxon>
        <taxon>Polarella</taxon>
    </lineage>
</organism>
<dbReference type="InterPro" id="IPR000571">
    <property type="entry name" value="Znf_CCCH"/>
</dbReference>
<dbReference type="GO" id="GO:0008270">
    <property type="term" value="F:zinc ion binding"/>
    <property type="evidence" value="ECO:0007669"/>
    <property type="project" value="UniProtKB-KW"/>
</dbReference>
<dbReference type="PROSITE" id="PS50103">
    <property type="entry name" value="ZF_C3H1"/>
    <property type="match status" value="1"/>
</dbReference>
<dbReference type="Proteomes" id="UP000654075">
    <property type="component" value="Unassembled WGS sequence"/>
</dbReference>
<keyword evidence="1" id="KW-0479">Metal-binding</keyword>
<comment type="caution">
    <text evidence="3">The sequence shown here is derived from an EMBL/GenBank/DDBJ whole genome shotgun (WGS) entry which is preliminary data.</text>
</comment>
<proteinExistence type="predicted"/>
<dbReference type="OrthoDB" id="10260017at2759"/>
<gene>
    <name evidence="3" type="ORF">PGLA1383_LOCUS21573</name>
</gene>